<dbReference type="InterPro" id="IPR018117">
    <property type="entry name" value="C5_DNA_meth_AS"/>
</dbReference>
<dbReference type="GO" id="GO:0003886">
    <property type="term" value="F:DNA (cytosine-5-)-methyltransferase activity"/>
    <property type="evidence" value="ECO:0007669"/>
    <property type="project" value="UniProtKB-EC"/>
</dbReference>
<evidence type="ECO:0000256" key="1">
    <source>
        <dbReference type="ARBA" id="ARBA00022603"/>
    </source>
</evidence>
<dbReference type="Proteomes" id="UP000003303">
    <property type="component" value="Unassembled WGS sequence"/>
</dbReference>
<comment type="catalytic activity">
    <reaction evidence="5">
        <text>a 2'-deoxycytidine in DNA + S-adenosyl-L-methionine = a 5-methyl-2'-deoxycytidine in DNA + S-adenosyl-L-homocysteine + H(+)</text>
        <dbReference type="Rhea" id="RHEA:13681"/>
        <dbReference type="Rhea" id="RHEA-COMP:11369"/>
        <dbReference type="Rhea" id="RHEA-COMP:11370"/>
        <dbReference type="ChEBI" id="CHEBI:15378"/>
        <dbReference type="ChEBI" id="CHEBI:57856"/>
        <dbReference type="ChEBI" id="CHEBI:59789"/>
        <dbReference type="ChEBI" id="CHEBI:85452"/>
        <dbReference type="ChEBI" id="CHEBI:85454"/>
        <dbReference type="EC" id="2.1.1.37"/>
    </reaction>
</comment>
<evidence type="ECO:0000256" key="5">
    <source>
        <dbReference type="ARBA" id="ARBA00047422"/>
    </source>
</evidence>
<dbReference type="EMBL" id="ACLR01000246">
    <property type="protein sequence ID" value="EEK15843.1"/>
    <property type="molecule type" value="Genomic_DNA"/>
</dbReference>
<keyword evidence="2" id="KW-0808">Transferase</keyword>
<comment type="caution">
    <text evidence="6">The sequence shown here is derived from an EMBL/GenBank/DDBJ whole genome shotgun (WGS) entry which is preliminary data.</text>
</comment>
<evidence type="ECO:0000313" key="7">
    <source>
        <dbReference type="Proteomes" id="UP000003303"/>
    </source>
</evidence>
<dbReference type="RefSeq" id="WP_007366259.1">
    <property type="nucleotide sequence ID" value="NZ_ACLR01000246.1"/>
</dbReference>
<evidence type="ECO:0000256" key="3">
    <source>
        <dbReference type="ARBA" id="ARBA00022691"/>
    </source>
</evidence>
<reference evidence="6 7" key="1">
    <citation type="submission" date="2009-04" db="EMBL/GenBank/DDBJ databases">
        <authorList>
            <person name="Sebastian Y."/>
            <person name="Madupu R."/>
            <person name="Durkin A.S."/>
            <person name="Torralba M."/>
            <person name="Methe B."/>
            <person name="Sutton G.G."/>
            <person name="Strausberg R.L."/>
            <person name="Nelson K.E."/>
        </authorList>
    </citation>
    <scope>NUCLEOTIDE SEQUENCE [LARGE SCALE GENOMIC DNA]</scope>
    <source>
        <strain evidence="6 7">60-3</strain>
    </source>
</reference>
<keyword evidence="4" id="KW-0680">Restriction system</keyword>
<dbReference type="AlphaFoldDB" id="C2MEK5"/>
<dbReference type="Pfam" id="PF00145">
    <property type="entry name" value="DNA_methylase"/>
    <property type="match status" value="1"/>
</dbReference>
<organism evidence="6 7">
    <name type="scientific">Porphyromonas uenonis 60-3</name>
    <dbReference type="NCBI Taxonomy" id="596327"/>
    <lineage>
        <taxon>Bacteria</taxon>
        <taxon>Pseudomonadati</taxon>
        <taxon>Bacteroidota</taxon>
        <taxon>Bacteroidia</taxon>
        <taxon>Bacteroidales</taxon>
        <taxon>Porphyromonadaceae</taxon>
        <taxon>Porphyromonas</taxon>
    </lineage>
</organism>
<dbReference type="InterPro" id="IPR001525">
    <property type="entry name" value="C5_MeTfrase"/>
</dbReference>
<keyword evidence="7" id="KW-1185">Reference proteome</keyword>
<proteinExistence type="predicted"/>
<dbReference type="InterPro" id="IPR029063">
    <property type="entry name" value="SAM-dependent_MTases_sf"/>
</dbReference>
<accession>C2MEK5</accession>
<dbReference type="OrthoDB" id="32195at2"/>
<gene>
    <name evidence="6" type="ORF">PORUE0001_1942</name>
</gene>
<dbReference type="STRING" id="596327.PORUE0001_1942"/>
<protein>
    <submittedName>
        <fullName evidence="6">C-5 cytosine-specific DNA methylase</fullName>
    </submittedName>
</protein>
<dbReference type="PROSITE" id="PS00094">
    <property type="entry name" value="C5_MTASE_1"/>
    <property type="match status" value="1"/>
</dbReference>
<evidence type="ECO:0000313" key="6">
    <source>
        <dbReference type="EMBL" id="EEK15843.1"/>
    </source>
</evidence>
<dbReference type="Gene3D" id="3.40.50.150">
    <property type="entry name" value="Vaccinia Virus protein VP39"/>
    <property type="match status" value="1"/>
</dbReference>
<dbReference type="GO" id="GO:0009307">
    <property type="term" value="P:DNA restriction-modification system"/>
    <property type="evidence" value="ECO:0007669"/>
    <property type="project" value="UniProtKB-KW"/>
</dbReference>
<evidence type="ECO:0000256" key="2">
    <source>
        <dbReference type="ARBA" id="ARBA00022679"/>
    </source>
</evidence>
<keyword evidence="3" id="KW-0949">S-adenosyl-L-methionine</keyword>
<dbReference type="GO" id="GO:0032259">
    <property type="term" value="P:methylation"/>
    <property type="evidence" value="ECO:0007669"/>
    <property type="project" value="UniProtKB-KW"/>
</dbReference>
<sequence length="291" mass="32937">MDSFPIYGDITSLNGRNFKGAFDILCGGFPCQAFSYVARGQNISEKNLWPEMLRFVWESEAPIVFAENVTLNAIRTASMDLESIGYRVKYCKLSCGELGADHRRDRYWLLAVKTPSALSKVNESLERLGKIHMGCWVTPFSELKNEVVTNRRAQLKAIGNAQAPLVAATAFRILAYRHKNQIRNSVKVLKEEINRFFTVQPTWIKDTYGENFGFVHTPTTMANYSAPSMMKHAGCRNFVEVFNRPTPANAEYLMGLPQGASTANSMSKKNMEIWLQKLRQATIQRDLSSEE</sequence>
<keyword evidence="1 6" id="KW-0489">Methyltransferase</keyword>
<dbReference type="eggNOG" id="COG0270">
    <property type="taxonomic scope" value="Bacteria"/>
</dbReference>
<name>C2MEK5_9PORP</name>
<dbReference type="SUPFAM" id="SSF53335">
    <property type="entry name" value="S-adenosyl-L-methionine-dependent methyltransferases"/>
    <property type="match status" value="1"/>
</dbReference>
<evidence type="ECO:0000256" key="4">
    <source>
        <dbReference type="ARBA" id="ARBA00022747"/>
    </source>
</evidence>